<keyword evidence="9 16" id="KW-0418">Kinase</keyword>
<proteinExistence type="predicted"/>
<dbReference type="PANTHER" id="PTHR45528:SF1">
    <property type="entry name" value="SENSOR HISTIDINE KINASE CPXA"/>
    <property type="match status" value="1"/>
</dbReference>
<dbReference type="InterPro" id="IPR003661">
    <property type="entry name" value="HisK_dim/P_dom"/>
</dbReference>
<comment type="subcellular location">
    <subcellularLocation>
        <location evidence="2">Cell membrane</location>
        <topology evidence="2">Multi-pass membrane protein</topology>
    </subcellularLocation>
</comment>
<dbReference type="PRINTS" id="PR00344">
    <property type="entry name" value="BCTRLSENSOR"/>
</dbReference>
<dbReference type="SUPFAM" id="SSF47384">
    <property type="entry name" value="Homodimeric domain of signal transducing histidine kinase"/>
    <property type="match status" value="1"/>
</dbReference>
<dbReference type="InterPro" id="IPR050398">
    <property type="entry name" value="HssS/ArlS-like"/>
</dbReference>
<evidence type="ECO:0000256" key="5">
    <source>
        <dbReference type="ARBA" id="ARBA00022553"/>
    </source>
</evidence>
<reference evidence="16" key="1">
    <citation type="submission" date="2020-08" db="EMBL/GenBank/DDBJ databases">
        <title>Genome public.</title>
        <authorList>
            <person name="Liu C."/>
            <person name="Sun Q."/>
        </authorList>
    </citation>
    <scope>NUCLEOTIDE SEQUENCE</scope>
    <source>
        <strain evidence="16">NSJ-55</strain>
    </source>
</reference>
<keyword evidence="6" id="KW-0808">Transferase</keyword>
<dbReference type="SUPFAM" id="SSF55874">
    <property type="entry name" value="ATPase domain of HSP90 chaperone/DNA topoisomerase II/histidine kinase"/>
    <property type="match status" value="1"/>
</dbReference>
<dbReference type="GO" id="GO:0005886">
    <property type="term" value="C:plasma membrane"/>
    <property type="evidence" value="ECO:0007669"/>
    <property type="project" value="UniProtKB-SubCell"/>
</dbReference>
<dbReference type="Pfam" id="PF00512">
    <property type="entry name" value="HisKA"/>
    <property type="match status" value="1"/>
</dbReference>
<sequence>MQSSSKEIRLIISITAGIWCISLLVFLFIGFKTGASLFLTAVYGVWNLVIFAGAYWRISRNINQVLGKVDNCIQSMIDGTPVKEFSATEESLLGKFQTQIEKLYYILNSAKDREKTAHEEISELVADLVHQVNTPLTNIQMYCSFLTQDTLSDKEKTQICGVIDSQVEKLGWFAEGFTKTVRLESDIRKLEPKKQPILNMVLSAVDQISLKAKMQGNEICLSGAQDIEAVYDRRWTEEALFNILDNAVKYGQKNMPVQIYMEAYDLFARIDVTNYGTVIPKEDYTKIFQRFYRGKNAALIKDGVGLGLYLAREIITGQGGYLKVESKKETGNIFSLFLRMEK</sequence>
<keyword evidence="4" id="KW-1003">Cell membrane</keyword>
<evidence type="ECO:0000256" key="8">
    <source>
        <dbReference type="ARBA" id="ARBA00022741"/>
    </source>
</evidence>
<keyword evidence="12" id="KW-0902">Two-component regulatory system</keyword>
<dbReference type="Gene3D" id="3.30.565.10">
    <property type="entry name" value="Histidine kinase-like ATPase, C-terminal domain"/>
    <property type="match status" value="1"/>
</dbReference>
<keyword evidence="10" id="KW-0067">ATP-binding</keyword>
<keyword evidence="17" id="KW-1185">Reference proteome</keyword>
<keyword evidence="13 14" id="KW-0472">Membrane</keyword>
<feature type="domain" description="Histidine kinase" evidence="15">
    <location>
        <begin position="127"/>
        <end position="342"/>
    </location>
</feature>
<name>A0A923RRV3_9FIRM</name>
<keyword evidence="11 14" id="KW-1133">Transmembrane helix</keyword>
<comment type="catalytic activity">
    <reaction evidence="1">
        <text>ATP + protein L-histidine = ADP + protein N-phospho-L-histidine.</text>
        <dbReference type="EC" id="2.7.13.3"/>
    </reaction>
</comment>
<evidence type="ECO:0000259" key="15">
    <source>
        <dbReference type="PROSITE" id="PS50109"/>
    </source>
</evidence>
<evidence type="ECO:0000256" key="1">
    <source>
        <dbReference type="ARBA" id="ARBA00000085"/>
    </source>
</evidence>
<accession>A0A923RRV3</accession>
<dbReference type="PANTHER" id="PTHR45528">
    <property type="entry name" value="SENSOR HISTIDINE KINASE CPXA"/>
    <property type="match status" value="1"/>
</dbReference>
<dbReference type="InterPro" id="IPR003594">
    <property type="entry name" value="HATPase_dom"/>
</dbReference>
<evidence type="ECO:0000256" key="14">
    <source>
        <dbReference type="SAM" id="Phobius"/>
    </source>
</evidence>
<evidence type="ECO:0000256" key="4">
    <source>
        <dbReference type="ARBA" id="ARBA00022475"/>
    </source>
</evidence>
<dbReference type="InterPro" id="IPR004358">
    <property type="entry name" value="Sig_transdc_His_kin-like_C"/>
</dbReference>
<keyword evidence="5" id="KW-0597">Phosphoprotein</keyword>
<evidence type="ECO:0000256" key="12">
    <source>
        <dbReference type="ARBA" id="ARBA00023012"/>
    </source>
</evidence>
<dbReference type="CDD" id="cd00082">
    <property type="entry name" value="HisKA"/>
    <property type="match status" value="1"/>
</dbReference>
<evidence type="ECO:0000256" key="6">
    <source>
        <dbReference type="ARBA" id="ARBA00022679"/>
    </source>
</evidence>
<evidence type="ECO:0000256" key="11">
    <source>
        <dbReference type="ARBA" id="ARBA00022989"/>
    </source>
</evidence>
<dbReference type="InterPro" id="IPR005467">
    <property type="entry name" value="His_kinase_dom"/>
</dbReference>
<evidence type="ECO:0000256" key="3">
    <source>
        <dbReference type="ARBA" id="ARBA00012438"/>
    </source>
</evidence>
<dbReference type="GO" id="GO:0000155">
    <property type="term" value="F:phosphorelay sensor kinase activity"/>
    <property type="evidence" value="ECO:0007669"/>
    <property type="project" value="InterPro"/>
</dbReference>
<keyword evidence="7 14" id="KW-0812">Transmembrane</keyword>
<organism evidence="16 17">
    <name type="scientific">Mediterraneibacter hominis</name>
    <dbReference type="NCBI Taxonomy" id="2763054"/>
    <lineage>
        <taxon>Bacteria</taxon>
        <taxon>Bacillati</taxon>
        <taxon>Bacillota</taxon>
        <taxon>Clostridia</taxon>
        <taxon>Lachnospirales</taxon>
        <taxon>Lachnospiraceae</taxon>
        <taxon>Mediterraneibacter</taxon>
    </lineage>
</organism>
<dbReference type="PROSITE" id="PS50109">
    <property type="entry name" value="HIS_KIN"/>
    <property type="match status" value="1"/>
</dbReference>
<dbReference type="RefSeq" id="WP_186876766.1">
    <property type="nucleotide sequence ID" value="NZ_JACOPF010000003.1"/>
</dbReference>
<dbReference type="InterPro" id="IPR036890">
    <property type="entry name" value="HATPase_C_sf"/>
</dbReference>
<dbReference type="InterPro" id="IPR036097">
    <property type="entry name" value="HisK_dim/P_sf"/>
</dbReference>
<evidence type="ECO:0000256" key="13">
    <source>
        <dbReference type="ARBA" id="ARBA00023136"/>
    </source>
</evidence>
<evidence type="ECO:0000256" key="7">
    <source>
        <dbReference type="ARBA" id="ARBA00022692"/>
    </source>
</evidence>
<dbReference type="Pfam" id="PF02518">
    <property type="entry name" value="HATPase_c"/>
    <property type="match status" value="1"/>
</dbReference>
<dbReference type="SMART" id="SM00387">
    <property type="entry name" value="HATPase_c"/>
    <property type="match status" value="1"/>
</dbReference>
<dbReference type="Proteomes" id="UP000652477">
    <property type="component" value="Unassembled WGS sequence"/>
</dbReference>
<evidence type="ECO:0000256" key="2">
    <source>
        <dbReference type="ARBA" id="ARBA00004651"/>
    </source>
</evidence>
<keyword evidence="8" id="KW-0547">Nucleotide-binding</keyword>
<dbReference type="EMBL" id="JACOPF010000003">
    <property type="protein sequence ID" value="MBC5690123.1"/>
    <property type="molecule type" value="Genomic_DNA"/>
</dbReference>
<evidence type="ECO:0000313" key="17">
    <source>
        <dbReference type="Proteomes" id="UP000652477"/>
    </source>
</evidence>
<feature type="transmembrane region" description="Helical" evidence="14">
    <location>
        <begin position="37"/>
        <end position="58"/>
    </location>
</feature>
<dbReference type="EC" id="2.7.13.3" evidence="3"/>
<evidence type="ECO:0000256" key="10">
    <source>
        <dbReference type="ARBA" id="ARBA00022840"/>
    </source>
</evidence>
<comment type="caution">
    <text evidence="16">The sequence shown here is derived from an EMBL/GenBank/DDBJ whole genome shotgun (WGS) entry which is preliminary data.</text>
</comment>
<dbReference type="GO" id="GO:0005524">
    <property type="term" value="F:ATP binding"/>
    <property type="evidence" value="ECO:0007669"/>
    <property type="project" value="UniProtKB-KW"/>
</dbReference>
<evidence type="ECO:0000313" key="16">
    <source>
        <dbReference type="EMBL" id="MBC5690123.1"/>
    </source>
</evidence>
<protein>
    <recommendedName>
        <fullName evidence="3">histidine kinase</fullName>
        <ecNumber evidence="3">2.7.13.3</ecNumber>
    </recommendedName>
</protein>
<gene>
    <name evidence="16" type="ORF">H8S37_14490</name>
</gene>
<evidence type="ECO:0000256" key="9">
    <source>
        <dbReference type="ARBA" id="ARBA00022777"/>
    </source>
</evidence>
<dbReference type="AlphaFoldDB" id="A0A923RRV3"/>
<feature type="transmembrane region" description="Helical" evidence="14">
    <location>
        <begin position="12"/>
        <end position="31"/>
    </location>
</feature>
<dbReference type="Gene3D" id="1.10.287.130">
    <property type="match status" value="1"/>
</dbReference>